<feature type="domain" description="BD-FAE-like" evidence="2">
    <location>
        <begin position="77"/>
        <end position="168"/>
    </location>
</feature>
<evidence type="ECO:0000313" key="4">
    <source>
        <dbReference type="Proteomes" id="UP000176050"/>
    </source>
</evidence>
<evidence type="ECO:0000259" key="2">
    <source>
        <dbReference type="Pfam" id="PF20434"/>
    </source>
</evidence>
<sequence length="282" mass="31653">MRLKWLVIIVLVFLANSYAQTIDKLYLWPEEVPNEKGIKHNPIQIPDTSRNVIRITNITNPLLTVFKPVDSLKNGASIIISPGGGYKYLAINIEGYEIAEWFISLGYTAFVLEYRTPDNRIGALNDIQRAIRVVRSNSKKWNLDSEKIGVIGFSAGGHLSALVSTNFKINSYSKVDEIDKVSSRPDFSLLIYPFSLDQGVDNTLSPDFKIHNNIPPTFIFGTSDDTYANSFNVFASALQKESIPLEFHLYPNGGHGYGLRKGNHAAETWPLLAEKWLVETVF</sequence>
<dbReference type="Pfam" id="PF20434">
    <property type="entry name" value="BD-FAE"/>
    <property type="match status" value="1"/>
</dbReference>
<evidence type="ECO:0000256" key="1">
    <source>
        <dbReference type="ARBA" id="ARBA00022801"/>
    </source>
</evidence>
<accession>A0A1D8P410</accession>
<gene>
    <name evidence="3" type="ORF">LPB138_00550</name>
</gene>
<dbReference type="GO" id="GO:0016798">
    <property type="term" value="F:hydrolase activity, acting on glycosyl bonds"/>
    <property type="evidence" value="ECO:0007669"/>
    <property type="project" value="UniProtKB-KW"/>
</dbReference>
<dbReference type="EMBL" id="CP017478">
    <property type="protein sequence ID" value="AOW19266.1"/>
    <property type="molecule type" value="Genomic_DNA"/>
</dbReference>
<dbReference type="InterPro" id="IPR029058">
    <property type="entry name" value="AB_hydrolase_fold"/>
</dbReference>
<dbReference type="Gene3D" id="3.40.50.1820">
    <property type="entry name" value="alpha/beta hydrolase"/>
    <property type="match status" value="1"/>
</dbReference>
<protein>
    <submittedName>
        <fullName evidence="3">Xylanase</fullName>
    </submittedName>
</protein>
<dbReference type="GO" id="GO:0045493">
    <property type="term" value="P:xylan catabolic process"/>
    <property type="evidence" value="ECO:0007669"/>
    <property type="project" value="UniProtKB-KW"/>
</dbReference>
<keyword evidence="3" id="KW-0858">Xylan degradation</keyword>
<dbReference type="PANTHER" id="PTHR48081:SF6">
    <property type="entry name" value="PEPTIDASE S9 PROLYL OLIGOPEPTIDASE CATALYTIC DOMAIN-CONTAINING PROTEIN"/>
    <property type="match status" value="1"/>
</dbReference>
<dbReference type="InterPro" id="IPR049492">
    <property type="entry name" value="BD-FAE-like_dom"/>
</dbReference>
<dbReference type="SUPFAM" id="SSF53474">
    <property type="entry name" value="alpha/beta-Hydrolases"/>
    <property type="match status" value="1"/>
</dbReference>
<proteinExistence type="predicted"/>
<dbReference type="AlphaFoldDB" id="A0A1D8P410"/>
<reference evidence="3 4" key="1">
    <citation type="submission" date="2016-10" db="EMBL/GenBank/DDBJ databases">
        <title>Lutibacter sp. LPB0138, isolated from marine gastropod.</title>
        <authorList>
            <person name="Kim E."/>
            <person name="Yi H."/>
        </authorList>
    </citation>
    <scope>NUCLEOTIDE SEQUENCE [LARGE SCALE GENOMIC DNA]</scope>
    <source>
        <strain evidence="3 4">LPB0138</strain>
    </source>
</reference>
<dbReference type="OrthoDB" id="9794725at2"/>
<keyword evidence="4" id="KW-1185">Reference proteome</keyword>
<evidence type="ECO:0000313" key="3">
    <source>
        <dbReference type="EMBL" id="AOW19266.1"/>
    </source>
</evidence>
<keyword evidence="3" id="KW-0326">Glycosidase</keyword>
<keyword evidence="3" id="KW-0624">Polysaccharide degradation</keyword>
<dbReference type="STRING" id="1850246.LPB138_00550"/>
<dbReference type="PANTHER" id="PTHR48081">
    <property type="entry name" value="AB HYDROLASE SUPERFAMILY PROTEIN C4A8.06C"/>
    <property type="match status" value="1"/>
</dbReference>
<name>A0A1D8P410_9FLAO</name>
<dbReference type="KEGG" id="lul:LPB138_00550"/>
<keyword evidence="3" id="KW-0119">Carbohydrate metabolism</keyword>
<dbReference type="Proteomes" id="UP000176050">
    <property type="component" value="Chromosome"/>
</dbReference>
<keyword evidence="1 3" id="KW-0378">Hydrolase</keyword>
<dbReference type="InterPro" id="IPR050300">
    <property type="entry name" value="GDXG_lipolytic_enzyme"/>
</dbReference>
<organism evidence="3 4">
    <name type="scientific">Urechidicola croceus</name>
    <dbReference type="NCBI Taxonomy" id="1850246"/>
    <lineage>
        <taxon>Bacteria</taxon>
        <taxon>Pseudomonadati</taxon>
        <taxon>Bacteroidota</taxon>
        <taxon>Flavobacteriia</taxon>
        <taxon>Flavobacteriales</taxon>
        <taxon>Flavobacteriaceae</taxon>
        <taxon>Urechidicola</taxon>
    </lineage>
</organism>